<dbReference type="EMBL" id="JACIBU010000001">
    <property type="protein sequence ID" value="MBB3675850.1"/>
    <property type="molecule type" value="Genomic_DNA"/>
</dbReference>
<feature type="domain" description="Tyr recombinase" evidence="2">
    <location>
        <begin position="50"/>
        <end position="87"/>
    </location>
</feature>
<sequence length="88" mass="9337">MAGTLRGPNSASGDLRQLPDSIECEVCDGIGLQPATSRTSAGRPASCTEGLRSWVTSHTFRKTVATRLDEAGFTPRQVADQLGHANPR</sequence>
<keyword evidence="1" id="KW-0233">DNA recombination</keyword>
<organism evidence="3 4">
    <name type="scientific">Modestobacter versicolor</name>
    <dbReference type="NCBI Taxonomy" id="429133"/>
    <lineage>
        <taxon>Bacteria</taxon>
        <taxon>Bacillati</taxon>
        <taxon>Actinomycetota</taxon>
        <taxon>Actinomycetes</taxon>
        <taxon>Geodermatophilales</taxon>
        <taxon>Geodermatophilaceae</taxon>
        <taxon>Modestobacter</taxon>
    </lineage>
</organism>
<name>A0A839XW52_9ACTN</name>
<dbReference type="RefSeq" id="WP_220035811.1">
    <property type="nucleotide sequence ID" value="NZ_JACIBU010000001.1"/>
</dbReference>
<dbReference type="GO" id="GO:0003677">
    <property type="term" value="F:DNA binding"/>
    <property type="evidence" value="ECO:0007669"/>
    <property type="project" value="InterPro"/>
</dbReference>
<dbReference type="InterPro" id="IPR002104">
    <property type="entry name" value="Integrase_catalytic"/>
</dbReference>
<dbReference type="Gene3D" id="1.10.443.10">
    <property type="entry name" value="Intergrase catalytic core"/>
    <property type="match status" value="1"/>
</dbReference>
<evidence type="ECO:0000259" key="2">
    <source>
        <dbReference type="Pfam" id="PF00589"/>
    </source>
</evidence>
<dbReference type="InterPro" id="IPR013762">
    <property type="entry name" value="Integrase-like_cat_sf"/>
</dbReference>
<dbReference type="SUPFAM" id="SSF56349">
    <property type="entry name" value="DNA breaking-rejoining enzymes"/>
    <property type="match status" value="1"/>
</dbReference>
<dbReference type="InterPro" id="IPR011010">
    <property type="entry name" value="DNA_brk_join_enz"/>
</dbReference>
<accession>A0A839XW52</accession>
<dbReference type="Proteomes" id="UP000580718">
    <property type="component" value="Unassembled WGS sequence"/>
</dbReference>
<dbReference type="Pfam" id="PF00589">
    <property type="entry name" value="Phage_integrase"/>
    <property type="match status" value="1"/>
</dbReference>
<dbReference type="GO" id="GO:0015074">
    <property type="term" value="P:DNA integration"/>
    <property type="evidence" value="ECO:0007669"/>
    <property type="project" value="InterPro"/>
</dbReference>
<proteinExistence type="predicted"/>
<gene>
    <name evidence="3" type="ORF">FHX36_001585</name>
</gene>
<protein>
    <recommendedName>
        <fullName evidence="2">Tyr recombinase domain-containing protein</fullName>
    </recommendedName>
</protein>
<evidence type="ECO:0000313" key="3">
    <source>
        <dbReference type="EMBL" id="MBB3675850.1"/>
    </source>
</evidence>
<evidence type="ECO:0000256" key="1">
    <source>
        <dbReference type="ARBA" id="ARBA00023172"/>
    </source>
</evidence>
<dbReference type="GO" id="GO:0006310">
    <property type="term" value="P:DNA recombination"/>
    <property type="evidence" value="ECO:0007669"/>
    <property type="project" value="UniProtKB-KW"/>
</dbReference>
<comment type="caution">
    <text evidence="3">The sequence shown here is derived from an EMBL/GenBank/DDBJ whole genome shotgun (WGS) entry which is preliminary data.</text>
</comment>
<reference evidence="3 4" key="1">
    <citation type="submission" date="2020-08" db="EMBL/GenBank/DDBJ databases">
        <title>Sequencing the genomes of 1000 actinobacteria strains.</title>
        <authorList>
            <person name="Klenk H.-P."/>
        </authorList>
    </citation>
    <scope>NUCLEOTIDE SEQUENCE [LARGE SCALE GENOMIC DNA]</scope>
    <source>
        <strain evidence="3 4">DSM 16678</strain>
    </source>
</reference>
<dbReference type="AlphaFoldDB" id="A0A839XW52"/>
<evidence type="ECO:0000313" key="4">
    <source>
        <dbReference type="Proteomes" id="UP000580718"/>
    </source>
</evidence>